<dbReference type="InterPro" id="IPR036396">
    <property type="entry name" value="Cyt_P450_sf"/>
</dbReference>
<dbReference type="GO" id="GO:0005506">
    <property type="term" value="F:iron ion binding"/>
    <property type="evidence" value="ECO:0007669"/>
    <property type="project" value="InterPro"/>
</dbReference>
<dbReference type="PANTHER" id="PTHR46696">
    <property type="entry name" value="P450, PUTATIVE (EUROFUNG)-RELATED"/>
    <property type="match status" value="1"/>
</dbReference>
<dbReference type="InterPro" id="IPR017972">
    <property type="entry name" value="Cyt_P450_CS"/>
</dbReference>
<dbReference type="GO" id="GO:0020037">
    <property type="term" value="F:heme binding"/>
    <property type="evidence" value="ECO:0007669"/>
    <property type="project" value="InterPro"/>
</dbReference>
<dbReference type="InterPro" id="IPR002397">
    <property type="entry name" value="Cyt_P450_B"/>
</dbReference>
<comment type="similarity">
    <text evidence="1 7">Belongs to the cytochrome P450 family.</text>
</comment>
<dbReference type="PROSITE" id="PS00086">
    <property type="entry name" value="CYTOCHROME_P450"/>
    <property type="match status" value="1"/>
</dbReference>
<dbReference type="RefSeq" id="WP_036403111.1">
    <property type="nucleotide sequence ID" value="NZ_CCBB010000003.1"/>
</dbReference>
<dbReference type="Gene3D" id="1.10.630.10">
    <property type="entry name" value="Cytochrome P450"/>
    <property type="match status" value="1"/>
</dbReference>
<evidence type="ECO:0000313" key="9">
    <source>
        <dbReference type="Proteomes" id="UP000028870"/>
    </source>
</evidence>
<reference evidence="8" key="1">
    <citation type="submission" date="2014-03" db="EMBL/GenBank/DDBJ databases">
        <title>Draft Genome Sequence of Mycobacterium cosmeticum DSM 44829.</title>
        <authorList>
            <person name="Croce O."/>
            <person name="Robert C."/>
            <person name="Raoult D."/>
            <person name="Drancourt M."/>
        </authorList>
    </citation>
    <scope>NUCLEOTIDE SEQUENCE [LARGE SCALE GENOMIC DNA]</scope>
    <source>
        <strain evidence="8">DSM 44829</strain>
    </source>
</reference>
<keyword evidence="4 7" id="KW-0560">Oxidoreductase</keyword>
<keyword evidence="5 7" id="KW-0408">Iron</keyword>
<keyword evidence="9" id="KW-1185">Reference proteome</keyword>
<dbReference type="InterPro" id="IPR001128">
    <property type="entry name" value="Cyt_P450"/>
</dbReference>
<comment type="caution">
    <text evidence="8">The sequence shown here is derived from an EMBL/GenBank/DDBJ whole genome shotgun (WGS) entry which is preliminary data.</text>
</comment>
<dbReference type="PRINTS" id="PR00385">
    <property type="entry name" value="P450"/>
</dbReference>
<name>W9AZ25_MYCCO</name>
<evidence type="ECO:0000256" key="1">
    <source>
        <dbReference type="ARBA" id="ARBA00010617"/>
    </source>
</evidence>
<dbReference type="Pfam" id="PF00067">
    <property type="entry name" value="p450"/>
    <property type="match status" value="1"/>
</dbReference>
<organism evidence="8 9">
    <name type="scientific">Mycolicibacterium cosmeticum</name>
    <dbReference type="NCBI Taxonomy" id="258533"/>
    <lineage>
        <taxon>Bacteria</taxon>
        <taxon>Bacillati</taxon>
        <taxon>Actinomycetota</taxon>
        <taxon>Actinomycetes</taxon>
        <taxon>Mycobacteriales</taxon>
        <taxon>Mycobacteriaceae</taxon>
        <taxon>Mycolicibacterium</taxon>
    </lineage>
</organism>
<dbReference type="PANTHER" id="PTHR46696:SF1">
    <property type="entry name" value="CYTOCHROME P450 YJIB-RELATED"/>
    <property type="match status" value="1"/>
</dbReference>
<keyword evidence="3 7" id="KW-0479">Metal-binding</keyword>
<sequence>MTSAEIRSARLPWDAADPYPFYESRRRHGNVVWDDTAQAWLVLGYDAARQVLGGTGWTSDPFANALAQASADVVGREFARSSMLFADGDVHRRLRGSVRDVFTRGFVADLGAGVQSIADSLIEHQPAATEFDFMAEIALPLPIAVISAWLDLDSEAAHLLREVSPVIIRMLGTLAEPDEMAAGTAASATLMAEFLPTAADRRAHPGDDLFSFIAGDPTLSLDEVVTTAILIAVAGHETTANLLGAAMLTLLTPDADGTRIADRIEPADPAVVAELIRLDAPVQSTVRTATSRQHLDGVTIEAGQSVLVAVAAANRDPAVFDEPGRFRLDRVAPAPLSFGYGAHYCLGAALAQLELSIALPRLLSRRPALAGPVSWRDTPAIRGPLTVPMVFGGT</sequence>
<evidence type="ECO:0000256" key="7">
    <source>
        <dbReference type="RuleBase" id="RU000461"/>
    </source>
</evidence>
<evidence type="ECO:0000256" key="6">
    <source>
        <dbReference type="ARBA" id="ARBA00023033"/>
    </source>
</evidence>
<evidence type="ECO:0000256" key="2">
    <source>
        <dbReference type="ARBA" id="ARBA00022617"/>
    </source>
</evidence>
<protein>
    <submittedName>
        <fullName evidence="8">Cytochrome P450</fullName>
    </submittedName>
</protein>
<dbReference type="OrthoDB" id="4371969at2"/>
<evidence type="ECO:0000256" key="4">
    <source>
        <dbReference type="ARBA" id="ARBA00023002"/>
    </source>
</evidence>
<gene>
    <name evidence="8" type="ORF">BN977_05640</name>
</gene>
<dbReference type="eggNOG" id="COG2124">
    <property type="taxonomic scope" value="Bacteria"/>
</dbReference>
<accession>W9AZ25</accession>
<keyword evidence="6 7" id="KW-0503">Monooxygenase</keyword>
<keyword evidence="2 7" id="KW-0349">Heme</keyword>
<dbReference type="Proteomes" id="UP000028870">
    <property type="component" value="Unassembled WGS sequence"/>
</dbReference>
<evidence type="ECO:0000313" key="8">
    <source>
        <dbReference type="EMBL" id="CDO10803.1"/>
    </source>
</evidence>
<reference evidence="8" key="2">
    <citation type="submission" date="2014-03" db="EMBL/GenBank/DDBJ databases">
        <authorList>
            <person name="Urmite Genomes"/>
        </authorList>
    </citation>
    <scope>NUCLEOTIDE SEQUENCE</scope>
    <source>
        <strain evidence="8">DSM 44829</strain>
    </source>
</reference>
<dbReference type="EMBL" id="CCBB010000003">
    <property type="protein sequence ID" value="CDO10803.1"/>
    <property type="molecule type" value="Genomic_DNA"/>
</dbReference>
<dbReference type="GO" id="GO:0004497">
    <property type="term" value="F:monooxygenase activity"/>
    <property type="evidence" value="ECO:0007669"/>
    <property type="project" value="UniProtKB-KW"/>
</dbReference>
<dbReference type="AlphaFoldDB" id="W9AZ25"/>
<evidence type="ECO:0000256" key="5">
    <source>
        <dbReference type="ARBA" id="ARBA00023004"/>
    </source>
</evidence>
<evidence type="ECO:0000256" key="3">
    <source>
        <dbReference type="ARBA" id="ARBA00022723"/>
    </source>
</evidence>
<dbReference type="STRING" id="258533.BN977_05640"/>
<dbReference type="GO" id="GO:0016705">
    <property type="term" value="F:oxidoreductase activity, acting on paired donors, with incorporation or reduction of molecular oxygen"/>
    <property type="evidence" value="ECO:0007669"/>
    <property type="project" value="InterPro"/>
</dbReference>
<proteinExistence type="inferred from homology"/>
<dbReference type="SUPFAM" id="SSF48264">
    <property type="entry name" value="Cytochrome P450"/>
    <property type="match status" value="1"/>
</dbReference>
<dbReference type="PRINTS" id="PR00359">
    <property type="entry name" value="BP450"/>
</dbReference>